<comment type="caution">
    <text evidence="2">The sequence shown here is derived from an EMBL/GenBank/DDBJ whole genome shotgun (WGS) entry which is preliminary data.</text>
</comment>
<reference evidence="2 3" key="1">
    <citation type="submission" date="2020-06" db="EMBL/GenBank/DDBJ databases">
        <title>Description of novel acetic acid bacteria.</title>
        <authorList>
            <person name="Sombolestani A."/>
        </authorList>
    </citation>
    <scope>NUCLEOTIDE SEQUENCE [LARGE SCALE GENOMIC DNA]</scope>
    <source>
        <strain evidence="2 3">LMG 26838</strain>
    </source>
</reference>
<gene>
    <name evidence="2" type="ORF">HUK83_13505</name>
</gene>
<feature type="non-terminal residue" evidence="2">
    <location>
        <position position="92"/>
    </location>
</feature>
<proteinExistence type="predicted"/>
<keyword evidence="1" id="KW-1133">Transmembrane helix</keyword>
<keyword evidence="1" id="KW-0812">Transmembrane</keyword>
<dbReference type="RefSeq" id="WP_176625599.1">
    <property type="nucleotide sequence ID" value="NZ_JABXXQ010000348.1"/>
</dbReference>
<accession>A0A850NP54</accession>
<feature type="transmembrane region" description="Helical" evidence="1">
    <location>
        <begin position="27"/>
        <end position="48"/>
    </location>
</feature>
<evidence type="ECO:0000313" key="2">
    <source>
        <dbReference type="EMBL" id="NVN31343.1"/>
    </source>
</evidence>
<evidence type="ECO:0000313" key="3">
    <source>
        <dbReference type="Proteomes" id="UP000565205"/>
    </source>
</evidence>
<protein>
    <submittedName>
        <fullName evidence="2">Uncharacterized protein</fullName>
    </submittedName>
</protein>
<sequence length="92" mass="9478">MLSRRGWIGGAGQTGGLLLRSLSGRLLVLWSLSLAASVLSVLLLAGFARQSMLAGDERAMAVAQTGCGLIREQVAFYSVGVPPGAELPPPAD</sequence>
<dbReference type="Proteomes" id="UP000565205">
    <property type="component" value="Unassembled WGS sequence"/>
</dbReference>
<evidence type="ECO:0000256" key="1">
    <source>
        <dbReference type="SAM" id="Phobius"/>
    </source>
</evidence>
<keyword evidence="1" id="KW-0472">Membrane</keyword>
<dbReference type="EMBL" id="JABXXQ010000348">
    <property type="protein sequence ID" value="NVN31343.1"/>
    <property type="molecule type" value="Genomic_DNA"/>
</dbReference>
<name>A0A850NP54_9PROT</name>
<organism evidence="2 3">
    <name type="scientific">Endobacter medicaginis</name>
    <dbReference type="NCBI Taxonomy" id="1181271"/>
    <lineage>
        <taxon>Bacteria</taxon>
        <taxon>Pseudomonadati</taxon>
        <taxon>Pseudomonadota</taxon>
        <taxon>Alphaproteobacteria</taxon>
        <taxon>Acetobacterales</taxon>
        <taxon>Acetobacteraceae</taxon>
        <taxon>Endobacter</taxon>
    </lineage>
</organism>
<dbReference type="AlphaFoldDB" id="A0A850NP54"/>